<dbReference type="RefSeq" id="WP_204466937.1">
    <property type="nucleotide sequence ID" value="NZ_JAFBCV010000010.1"/>
</dbReference>
<protein>
    <recommendedName>
        <fullName evidence="2">DUF4825 domain-containing protein</fullName>
    </recommendedName>
</protein>
<comment type="caution">
    <text evidence="3">The sequence shown here is derived from an EMBL/GenBank/DDBJ whole genome shotgun (WGS) entry which is preliminary data.</text>
</comment>
<dbReference type="Proteomes" id="UP001179280">
    <property type="component" value="Unassembled WGS sequence"/>
</dbReference>
<evidence type="ECO:0000313" key="3">
    <source>
        <dbReference type="EMBL" id="MBM7839754.1"/>
    </source>
</evidence>
<keyword evidence="1" id="KW-1133">Transmembrane helix</keyword>
<feature type="domain" description="DUF4825" evidence="2">
    <location>
        <begin position="116"/>
        <end position="208"/>
    </location>
</feature>
<gene>
    <name evidence="3" type="ORF">JOC54_003034</name>
</gene>
<keyword evidence="1" id="KW-0812">Transmembrane</keyword>
<reference evidence="3" key="1">
    <citation type="submission" date="2021-01" db="EMBL/GenBank/DDBJ databases">
        <title>Genomic Encyclopedia of Type Strains, Phase IV (KMG-IV): sequencing the most valuable type-strain genomes for metagenomic binning, comparative biology and taxonomic classification.</title>
        <authorList>
            <person name="Goeker M."/>
        </authorList>
    </citation>
    <scope>NUCLEOTIDE SEQUENCE</scope>
    <source>
        <strain evidence="3">DSM 21943</strain>
    </source>
</reference>
<organism evidence="3 4">
    <name type="scientific">Shouchella xiaoxiensis</name>
    <dbReference type="NCBI Taxonomy" id="766895"/>
    <lineage>
        <taxon>Bacteria</taxon>
        <taxon>Bacillati</taxon>
        <taxon>Bacillota</taxon>
        <taxon>Bacilli</taxon>
        <taxon>Bacillales</taxon>
        <taxon>Bacillaceae</taxon>
        <taxon>Shouchella</taxon>
    </lineage>
</organism>
<keyword evidence="1" id="KW-0472">Membrane</keyword>
<keyword evidence="4" id="KW-1185">Reference proteome</keyword>
<evidence type="ECO:0000313" key="4">
    <source>
        <dbReference type="Proteomes" id="UP001179280"/>
    </source>
</evidence>
<dbReference type="EMBL" id="JAFBCV010000010">
    <property type="protein sequence ID" value="MBM7839754.1"/>
    <property type="molecule type" value="Genomic_DNA"/>
</dbReference>
<evidence type="ECO:0000256" key="1">
    <source>
        <dbReference type="SAM" id="Phobius"/>
    </source>
</evidence>
<dbReference type="Pfam" id="PF16107">
    <property type="entry name" value="DUF4825"/>
    <property type="match status" value="1"/>
</dbReference>
<accession>A0ABS2SZ70</accession>
<dbReference type="InterPro" id="IPR032250">
    <property type="entry name" value="DUF4825"/>
</dbReference>
<evidence type="ECO:0000259" key="2">
    <source>
        <dbReference type="Pfam" id="PF16107"/>
    </source>
</evidence>
<sequence>MNRSDEELESQFRALERNSVLTETEKAEIYQQLTKKLAEREEGLRSLANHTVTTKYEKDKTELKRKREPHFLSLAAALLILMLVAVPFLLNRENGDQTQGGERGEEFAFHYVSEDLYERKNAYVGDNSSVGFIMGELPIPEGQQTDGMRLYTTEEPYGVTVRYSTYTNSPLNQNQLQVFQGEREQLVLYNATVMFMLIQNVSWIEFDFIDGPVEITREEVEAVYEMDVRNFSSMAEMEQAFFAEEPDAEVAR</sequence>
<name>A0ABS2SZ70_9BACI</name>
<feature type="transmembrane region" description="Helical" evidence="1">
    <location>
        <begin position="71"/>
        <end position="90"/>
    </location>
</feature>
<proteinExistence type="predicted"/>